<protein>
    <submittedName>
        <fullName evidence="3">Uncharacterized protein</fullName>
    </submittedName>
</protein>
<evidence type="ECO:0000256" key="2">
    <source>
        <dbReference type="SAM" id="Phobius"/>
    </source>
</evidence>
<evidence type="ECO:0000256" key="1">
    <source>
        <dbReference type="SAM" id="MobiDB-lite"/>
    </source>
</evidence>
<reference evidence="3" key="1">
    <citation type="submission" date="2024-02" db="EMBL/GenBank/DDBJ databases">
        <authorList>
            <consortium name="ELIXIR-Norway"/>
            <consortium name="Elixir Norway"/>
        </authorList>
    </citation>
    <scope>NUCLEOTIDE SEQUENCE</scope>
</reference>
<sequence>MVLTWEGVGAAYKRRKMKDRQESTEASSSSSISTPPPPASSYGIRMPDTVHKYLPYWWLICGFHFGVLFRHCSRVFFKWEMMSYAGSTCEVKQPWIT</sequence>
<name>A0ABP0V5A0_9BRYO</name>
<feature type="transmembrane region" description="Helical" evidence="2">
    <location>
        <begin position="56"/>
        <end position="77"/>
    </location>
</feature>
<dbReference type="EMBL" id="OZ019900">
    <property type="protein sequence ID" value="CAK9234918.1"/>
    <property type="molecule type" value="Genomic_DNA"/>
</dbReference>
<gene>
    <name evidence="3" type="ORF">CSSPTR1EN2_LOCUS22457</name>
</gene>
<evidence type="ECO:0000313" key="4">
    <source>
        <dbReference type="Proteomes" id="UP001497512"/>
    </source>
</evidence>
<keyword evidence="2" id="KW-0812">Transmembrane</keyword>
<organism evidence="3 4">
    <name type="scientific">Sphagnum troendelagicum</name>
    <dbReference type="NCBI Taxonomy" id="128251"/>
    <lineage>
        <taxon>Eukaryota</taxon>
        <taxon>Viridiplantae</taxon>
        <taxon>Streptophyta</taxon>
        <taxon>Embryophyta</taxon>
        <taxon>Bryophyta</taxon>
        <taxon>Sphagnophytina</taxon>
        <taxon>Sphagnopsida</taxon>
        <taxon>Sphagnales</taxon>
        <taxon>Sphagnaceae</taxon>
        <taxon>Sphagnum</taxon>
    </lineage>
</organism>
<dbReference type="Proteomes" id="UP001497512">
    <property type="component" value="Chromosome 8"/>
</dbReference>
<keyword evidence="2" id="KW-1133">Transmembrane helix</keyword>
<evidence type="ECO:0000313" key="3">
    <source>
        <dbReference type="EMBL" id="CAK9234918.1"/>
    </source>
</evidence>
<keyword evidence="4" id="KW-1185">Reference proteome</keyword>
<accession>A0ABP0V5A0</accession>
<keyword evidence="2" id="KW-0472">Membrane</keyword>
<feature type="compositionally biased region" description="Low complexity" evidence="1">
    <location>
        <begin position="24"/>
        <end position="33"/>
    </location>
</feature>
<feature type="region of interest" description="Disordered" evidence="1">
    <location>
        <begin position="13"/>
        <end position="40"/>
    </location>
</feature>
<proteinExistence type="predicted"/>